<evidence type="ECO:0000313" key="5">
    <source>
        <dbReference type="Proteomes" id="UP000069912"/>
    </source>
</evidence>
<sequence>MRKQTKFWLGLGLVLLLLLGLVYFQSTRQVEEKDSGPEKSLVIYSPNSEALLATVVPAFEQAYGVKVQVIQDATGKLFDRLKSGQGDPAPDLLFGGSSLWYEANRDYFIPYTAKGADKLPAIFRSKDQTYTPYAMEGTVILANRQLTQDLTIHSYGDLLDPALKGKIGLADPRLSSSGFSQLLTILLAKGGYQSDAAWDYVRQLYLAQEAQIYKESSEVNQSLVQGQVAVGLSTEAVAQQMIADGAELDLIYPEEGTLYLPAAVGIAKGTKHLDLAQEFVDYLLSAPVQSSLADSLYQRPILANQGQTSKLRDWQSINRLSDESWDILDQQKQIQNRFQQEGVKASGRNRPLEPKARED</sequence>
<name>A0A0X8FBY5_9LACT</name>
<dbReference type="InterPro" id="IPR026045">
    <property type="entry name" value="Ferric-bd"/>
</dbReference>
<reference evidence="3 5" key="1">
    <citation type="journal article" date="2016" name="Genome Announc.">
        <title>Complete Genome Sequences of Aerococcus christensenii CCUG 28831T, Aerococcus sanguinicola CCUG 43001T, Aerococcus urinae CCUG 36881T, Aerococcus urinaeequi CCUG 28094T, Aerococcus urinaehominis CCUG 42038 BT, and Aerococcus viridans CCUG 4311T.</title>
        <authorList>
            <person name="Carkaci D."/>
            <person name="Dargis R."/>
            <person name="Nielsen X.C."/>
            <person name="Skovgaard O."/>
            <person name="Fuursted K."/>
            <person name="Christensen J.J."/>
        </authorList>
    </citation>
    <scope>NUCLEOTIDE SEQUENCE [LARGE SCALE GENOMIC DNA]</scope>
    <source>
        <strain evidence="3 5">CCUG43001</strain>
    </source>
</reference>
<dbReference type="Proteomes" id="UP000069912">
    <property type="component" value="Chromosome"/>
</dbReference>
<accession>A0A0X8FBY5</accession>
<keyword evidence="5" id="KW-1185">Reference proteome</keyword>
<dbReference type="GeneID" id="92903834"/>
<evidence type="ECO:0000313" key="3">
    <source>
        <dbReference type="EMBL" id="AMB94535.1"/>
    </source>
</evidence>
<dbReference type="PANTHER" id="PTHR30006:SF2">
    <property type="entry name" value="ABC TRANSPORTER SUBSTRATE-BINDING PROTEIN"/>
    <property type="match status" value="1"/>
</dbReference>
<evidence type="ECO:0000256" key="2">
    <source>
        <dbReference type="SAM" id="MobiDB-lite"/>
    </source>
</evidence>
<feature type="compositionally biased region" description="Basic and acidic residues" evidence="2">
    <location>
        <begin position="350"/>
        <end position="359"/>
    </location>
</feature>
<reference evidence="5" key="2">
    <citation type="submission" date="2016-01" db="EMBL/GenBank/DDBJ databases">
        <title>Six Aerococcus type strain genome sequencing and assembly using PacBio and Illumina Hiseq.</title>
        <authorList>
            <person name="Carkaci D."/>
            <person name="Dargis R."/>
            <person name="Nielsen X.C."/>
            <person name="Skovgaard O."/>
            <person name="Fuursted K."/>
            <person name="Christensen J.J."/>
        </authorList>
    </citation>
    <scope>NUCLEOTIDE SEQUENCE [LARGE SCALE GENOMIC DNA]</scope>
    <source>
        <strain evidence="5">CCUG43001</strain>
    </source>
</reference>
<dbReference type="Pfam" id="PF13343">
    <property type="entry name" value="SBP_bac_6"/>
    <property type="match status" value="1"/>
</dbReference>
<dbReference type="SUPFAM" id="SSF53850">
    <property type="entry name" value="Periplasmic binding protein-like II"/>
    <property type="match status" value="1"/>
</dbReference>
<evidence type="ECO:0000313" key="6">
    <source>
        <dbReference type="Proteomes" id="UP000234239"/>
    </source>
</evidence>
<dbReference type="Proteomes" id="UP000234239">
    <property type="component" value="Unassembled WGS sequence"/>
</dbReference>
<evidence type="ECO:0000313" key="4">
    <source>
        <dbReference type="EMBL" id="PKZ23469.1"/>
    </source>
</evidence>
<dbReference type="EMBL" id="CP014160">
    <property type="protein sequence ID" value="AMB94535.1"/>
    <property type="molecule type" value="Genomic_DNA"/>
</dbReference>
<dbReference type="OrthoDB" id="9791045at2"/>
<organism evidence="3 5">
    <name type="scientific">Aerococcus sanguinicola</name>
    <dbReference type="NCBI Taxonomy" id="119206"/>
    <lineage>
        <taxon>Bacteria</taxon>
        <taxon>Bacillati</taxon>
        <taxon>Bacillota</taxon>
        <taxon>Bacilli</taxon>
        <taxon>Lactobacillales</taxon>
        <taxon>Aerococcaceae</taxon>
        <taxon>Aerococcus</taxon>
    </lineage>
</organism>
<dbReference type="PIRSF" id="PIRSF002825">
    <property type="entry name" value="CfbpA"/>
    <property type="match status" value="1"/>
</dbReference>
<keyword evidence="1" id="KW-0732">Signal</keyword>
<dbReference type="PANTHER" id="PTHR30006">
    <property type="entry name" value="THIAMINE-BINDING PERIPLASMIC PROTEIN-RELATED"/>
    <property type="match status" value="1"/>
</dbReference>
<dbReference type="RefSeq" id="WP_067975436.1">
    <property type="nucleotide sequence ID" value="NZ_CAJHKM010000002.1"/>
</dbReference>
<dbReference type="GO" id="GO:0030288">
    <property type="term" value="C:outer membrane-bounded periplasmic space"/>
    <property type="evidence" value="ECO:0007669"/>
    <property type="project" value="TreeGrafter"/>
</dbReference>
<evidence type="ECO:0000256" key="1">
    <source>
        <dbReference type="ARBA" id="ARBA00022729"/>
    </source>
</evidence>
<feature type="region of interest" description="Disordered" evidence="2">
    <location>
        <begin position="338"/>
        <end position="359"/>
    </location>
</feature>
<dbReference type="Gene3D" id="3.40.190.10">
    <property type="entry name" value="Periplasmic binding protein-like II"/>
    <property type="match status" value="2"/>
</dbReference>
<dbReference type="GO" id="GO:0030976">
    <property type="term" value="F:thiamine pyrophosphate binding"/>
    <property type="evidence" value="ECO:0007669"/>
    <property type="project" value="TreeGrafter"/>
</dbReference>
<dbReference type="EMBL" id="PKGY01000001">
    <property type="protein sequence ID" value="PKZ23469.1"/>
    <property type="molecule type" value="Genomic_DNA"/>
</dbReference>
<gene>
    <name evidence="3" type="ORF">AWM72_07120</name>
    <name evidence="4" type="ORF">CYJ28_02635</name>
</gene>
<dbReference type="GO" id="GO:0015888">
    <property type="term" value="P:thiamine transport"/>
    <property type="evidence" value="ECO:0007669"/>
    <property type="project" value="TreeGrafter"/>
</dbReference>
<dbReference type="GO" id="GO:0030975">
    <property type="term" value="F:thiamine binding"/>
    <property type="evidence" value="ECO:0007669"/>
    <property type="project" value="TreeGrafter"/>
</dbReference>
<proteinExistence type="predicted"/>
<dbReference type="AlphaFoldDB" id="A0A0X8FBY5"/>
<protein>
    <submittedName>
        <fullName evidence="4">Iron ABC transporter substrate-binding protein</fullName>
    </submittedName>
</protein>
<reference evidence="4 6" key="3">
    <citation type="submission" date="2017-12" db="EMBL/GenBank/DDBJ databases">
        <title>Phylogenetic diversity of female urinary microbiome.</title>
        <authorList>
            <person name="Thomas-White K."/>
            <person name="Wolfe A.J."/>
        </authorList>
    </citation>
    <scope>NUCLEOTIDE SEQUENCE [LARGE SCALE GENOMIC DNA]</scope>
    <source>
        <strain evidence="4 6">UMB0139</strain>
    </source>
</reference>
<dbReference type="KEGG" id="asan:AWM72_07120"/>